<evidence type="ECO:0000256" key="2">
    <source>
        <dbReference type="PROSITE-ProRule" id="PRU00504"/>
    </source>
</evidence>
<dbReference type="InterPro" id="IPR001258">
    <property type="entry name" value="NHL_repeat"/>
</dbReference>
<keyword evidence="4" id="KW-1185">Reference proteome</keyword>
<dbReference type="GO" id="GO:0000209">
    <property type="term" value="P:protein polyubiquitination"/>
    <property type="evidence" value="ECO:0007669"/>
    <property type="project" value="TreeGrafter"/>
</dbReference>
<evidence type="ECO:0000256" key="1">
    <source>
        <dbReference type="ARBA" id="ARBA00022737"/>
    </source>
</evidence>
<dbReference type="GO" id="GO:0043161">
    <property type="term" value="P:proteasome-mediated ubiquitin-dependent protein catabolic process"/>
    <property type="evidence" value="ECO:0007669"/>
    <property type="project" value="TreeGrafter"/>
</dbReference>
<dbReference type="SUPFAM" id="SSF101898">
    <property type="entry name" value="NHL repeat"/>
    <property type="match status" value="1"/>
</dbReference>
<evidence type="ECO:0000256" key="3">
    <source>
        <dbReference type="SAM" id="MobiDB-lite"/>
    </source>
</evidence>
<dbReference type="AlphaFoldDB" id="A0A6P4ZJ45"/>
<accession>A0A6P4ZJ45</accession>
<dbReference type="KEGG" id="bbel:109473886"/>
<feature type="repeat" description="NHL" evidence="2">
    <location>
        <begin position="339"/>
        <end position="380"/>
    </location>
</feature>
<dbReference type="PROSITE" id="PS51125">
    <property type="entry name" value="NHL"/>
    <property type="match status" value="2"/>
</dbReference>
<name>A0A6P4ZJ45_BRABE</name>
<dbReference type="InterPro" id="IPR050952">
    <property type="entry name" value="TRIM-NHL_E3_ligases"/>
</dbReference>
<dbReference type="Proteomes" id="UP000515135">
    <property type="component" value="Unplaced"/>
</dbReference>
<dbReference type="Gene3D" id="2.120.10.30">
    <property type="entry name" value="TolB, C-terminal domain"/>
    <property type="match status" value="1"/>
</dbReference>
<dbReference type="PANTHER" id="PTHR24104">
    <property type="entry name" value="E3 UBIQUITIN-PROTEIN LIGASE NHLRC1-RELATED"/>
    <property type="match status" value="1"/>
</dbReference>
<feature type="compositionally biased region" description="Basic and acidic residues" evidence="3">
    <location>
        <begin position="176"/>
        <end position="192"/>
    </location>
</feature>
<feature type="region of interest" description="Disordered" evidence="3">
    <location>
        <begin position="22"/>
        <end position="89"/>
    </location>
</feature>
<sequence length="419" mass="45706">MSTSPGNVSTIGEEISAAEAMNIADNAEPTNSCVSQPDTLTGHDNTKINDTPATSSEAIDDNARPVDKLKDSTEDNSASGANEDVPVPIVGASDTVGEPTSNIKHSDTMASLGGTINPDSGDVENEGNVYENVNGILDKANNAPDTREPQDPHNRVLTNPMYEADVGQQQAADSNNDEHKQQDSTAADSKDCKKLKKLQPQPILKAQQPNQLYGPYQPNQWACAGGLITQQSDIGKIITFGGHGKAWKKGRNYGRFSYVNGLAVSSTNEIFVCDFWNKRIQVFSMKGVFLRSFPTDMKPEAIAIDREDKLWILLSVDKEGNIFITDVKNNKVLKYDKNGTYICSFGHNHLNSPTAISVDSLGRIIVADNGNNRVEMFRAEGEYIGTVANIRSPQFVAIGREGELIVSHQKHYVTIFPKY</sequence>
<reference evidence="5" key="1">
    <citation type="submission" date="2025-08" db="UniProtKB">
        <authorList>
            <consortium name="RefSeq"/>
        </authorList>
    </citation>
    <scope>IDENTIFICATION</scope>
    <source>
        <tissue evidence="5">Gonad</tissue>
    </source>
</reference>
<evidence type="ECO:0000313" key="5">
    <source>
        <dbReference type="RefSeq" id="XP_019629621.1"/>
    </source>
</evidence>
<organism evidence="4 5">
    <name type="scientific">Branchiostoma belcheri</name>
    <name type="common">Amphioxus</name>
    <dbReference type="NCBI Taxonomy" id="7741"/>
    <lineage>
        <taxon>Eukaryota</taxon>
        <taxon>Metazoa</taxon>
        <taxon>Chordata</taxon>
        <taxon>Cephalochordata</taxon>
        <taxon>Leptocardii</taxon>
        <taxon>Amphioxiformes</taxon>
        <taxon>Branchiostomatidae</taxon>
        <taxon>Branchiostoma</taxon>
    </lineage>
</organism>
<dbReference type="GO" id="GO:0061630">
    <property type="term" value="F:ubiquitin protein ligase activity"/>
    <property type="evidence" value="ECO:0007669"/>
    <property type="project" value="TreeGrafter"/>
</dbReference>
<feature type="repeat" description="NHL" evidence="2">
    <location>
        <begin position="248"/>
        <end position="286"/>
    </location>
</feature>
<keyword evidence="1" id="KW-0677">Repeat</keyword>
<dbReference type="InterPro" id="IPR011042">
    <property type="entry name" value="6-blade_b-propeller_TolB-like"/>
</dbReference>
<dbReference type="RefSeq" id="XP_019629621.1">
    <property type="nucleotide sequence ID" value="XM_019774062.1"/>
</dbReference>
<feature type="compositionally biased region" description="Polar residues" evidence="3">
    <location>
        <begin position="28"/>
        <end position="57"/>
    </location>
</feature>
<dbReference type="Pfam" id="PF01436">
    <property type="entry name" value="NHL"/>
    <property type="match status" value="2"/>
</dbReference>
<feature type="region of interest" description="Disordered" evidence="3">
    <location>
        <begin position="167"/>
        <end position="194"/>
    </location>
</feature>
<dbReference type="PANTHER" id="PTHR24104:SF50">
    <property type="entry name" value="SMP-30_GLUCONOLACTONASE_LRE-LIKE REGION DOMAIN-CONTAINING PROTEIN"/>
    <property type="match status" value="1"/>
</dbReference>
<feature type="compositionally biased region" description="Basic and acidic residues" evidence="3">
    <location>
        <begin position="61"/>
        <end position="73"/>
    </location>
</feature>
<protein>
    <submittedName>
        <fullName evidence="5">Uncharacterized protein LOC109473886</fullName>
    </submittedName>
</protein>
<gene>
    <name evidence="5" type="primary">LOC109473886</name>
</gene>
<dbReference type="CDD" id="cd05819">
    <property type="entry name" value="NHL"/>
    <property type="match status" value="1"/>
</dbReference>
<dbReference type="OrthoDB" id="342730at2759"/>
<evidence type="ECO:0000313" key="4">
    <source>
        <dbReference type="Proteomes" id="UP000515135"/>
    </source>
</evidence>
<dbReference type="GeneID" id="109473886"/>
<proteinExistence type="predicted"/>